<evidence type="ECO:0000313" key="10">
    <source>
        <dbReference type="Proteomes" id="UP001596504"/>
    </source>
</evidence>
<dbReference type="PANTHER" id="PTHR32243">
    <property type="entry name" value="MALTOSE TRANSPORT SYSTEM PERMEASE-RELATED"/>
    <property type="match status" value="1"/>
</dbReference>
<dbReference type="PROSITE" id="PS50928">
    <property type="entry name" value="ABC_TM1"/>
    <property type="match status" value="1"/>
</dbReference>
<comment type="subcellular location">
    <subcellularLocation>
        <location evidence="1 7">Cell membrane</location>
        <topology evidence="1 7">Multi-pass membrane protein</topology>
    </subcellularLocation>
</comment>
<organism evidence="9 10">
    <name type="scientific">Saccharopolyspora griseoalba</name>
    <dbReference type="NCBI Taxonomy" id="1431848"/>
    <lineage>
        <taxon>Bacteria</taxon>
        <taxon>Bacillati</taxon>
        <taxon>Actinomycetota</taxon>
        <taxon>Actinomycetes</taxon>
        <taxon>Pseudonocardiales</taxon>
        <taxon>Pseudonocardiaceae</taxon>
        <taxon>Saccharopolyspora</taxon>
    </lineage>
</organism>
<keyword evidence="5 7" id="KW-1133">Transmembrane helix</keyword>
<evidence type="ECO:0000313" key="9">
    <source>
        <dbReference type="EMBL" id="MFC7340446.1"/>
    </source>
</evidence>
<feature type="transmembrane region" description="Helical" evidence="7">
    <location>
        <begin position="104"/>
        <end position="127"/>
    </location>
</feature>
<dbReference type="Proteomes" id="UP001596504">
    <property type="component" value="Unassembled WGS sequence"/>
</dbReference>
<evidence type="ECO:0000256" key="7">
    <source>
        <dbReference type="RuleBase" id="RU363032"/>
    </source>
</evidence>
<evidence type="ECO:0000256" key="4">
    <source>
        <dbReference type="ARBA" id="ARBA00022692"/>
    </source>
</evidence>
<evidence type="ECO:0000256" key="5">
    <source>
        <dbReference type="ARBA" id="ARBA00022989"/>
    </source>
</evidence>
<feature type="transmembrane region" description="Helical" evidence="7">
    <location>
        <begin position="12"/>
        <end position="30"/>
    </location>
</feature>
<keyword evidence="10" id="KW-1185">Reference proteome</keyword>
<dbReference type="Gene3D" id="1.10.3720.10">
    <property type="entry name" value="MetI-like"/>
    <property type="match status" value="1"/>
</dbReference>
<keyword evidence="3" id="KW-1003">Cell membrane</keyword>
<evidence type="ECO:0000256" key="1">
    <source>
        <dbReference type="ARBA" id="ARBA00004651"/>
    </source>
</evidence>
<gene>
    <name evidence="9" type="ORF">ACFQRI_03405</name>
</gene>
<evidence type="ECO:0000256" key="6">
    <source>
        <dbReference type="ARBA" id="ARBA00023136"/>
    </source>
</evidence>
<dbReference type="SUPFAM" id="SSF161098">
    <property type="entry name" value="MetI-like"/>
    <property type="match status" value="1"/>
</dbReference>
<proteinExistence type="inferred from homology"/>
<comment type="caution">
    <text evidence="9">The sequence shown here is derived from an EMBL/GenBank/DDBJ whole genome shotgun (WGS) entry which is preliminary data.</text>
</comment>
<dbReference type="CDD" id="cd06261">
    <property type="entry name" value="TM_PBP2"/>
    <property type="match status" value="1"/>
</dbReference>
<feature type="domain" description="ABC transmembrane type-1" evidence="8">
    <location>
        <begin position="69"/>
        <end position="265"/>
    </location>
</feature>
<keyword evidence="4 7" id="KW-0812">Transmembrane</keyword>
<dbReference type="RefSeq" id="WP_380664257.1">
    <property type="nucleotide sequence ID" value="NZ_JBHTCJ010000001.1"/>
</dbReference>
<evidence type="ECO:0000259" key="8">
    <source>
        <dbReference type="PROSITE" id="PS50928"/>
    </source>
</evidence>
<dbReference type="PANTHER" id="PTHR32243:SF18">
    <property type="entry name" value="INNER MEMBRANE ABC TRANSPORTER PERMEASE PROTEIN YCJP"/>
    <property type="match status" value="1"/>
</dbReference>
<accession>A0ABW2LHZ6</accession>
<feature type="transmembrane region" description="Helical" evidence="7">
    <location>
        <begin position="147"/>
        <end position="166"/>
    </location>
</feature>
<keyword evidence="2 7" id="KW-0813">Transport</keyword>
<evidence type="ECO:0000256" key="2">
    <source>
        <dbReference type="ARBA" id="ARBA00022448"/>
    </source>
</evidence>
<name>A0ABW2LHZ6_9PSEU</name>
<dbReference type="Pfam" id="PF00528">
    <property type="entry name" value="BPD_transp_1"/>
    <property type="match status" value="1"/>
</dbReference>
<dbReference type="EMBL" id="JBHTCJ010000001">
    <property type="protein sequence ID" value="MFC7340446.1"/>
    <property type="molecule type" value="Genomic_DNA"/>
</dbReference>
<feature type="transmembrane region" description="Helical" evidence="7">
    <location>
        <begin position="242"/>
        <end position="265"/>
    </location>
</feature>
<dbReference type="InterPro" id="IPR035906">
    <property type="entry name" value="MetI-like_sf"/>
</dbReference>
<reference evidence="10" key="1">
    <citation type="journal article" date="2019" name="Int. J. Syst. Evol. Microbiol.">
        <title>The Global Catalogue of Microorganisms (GCM) 10K type strain sequencing project: providing services to taxonomists for standard genome sequencing and annotation.</title>
        <authorList>
            <consortium name="The Broad Institute Genomics Platform"/>
            <consortium name="The Broad Institute Genome Sequencing Center for Infectious Disease"/>
            <person name="Wu L."/>
            <person name="Ma J."/>
        </authorList>
    </citation>
    <scope>NUCLEOTIDE SEQUENCE [LARGE SCALE GENOMIC DNA]</scope>
    <source>
        <strain evidence="10">WLHS5</strain>
    </source>
</reference>
<dbReference type="InterPro" id="IPR050901">
    <property type="entry name" value="BP-dep_ABC_trans_perm"/>
</dbReference>
<dbReference type="InterPro" id="IPR000515">
    <property type="entry name" value="MetI-like"/>
</dbReference>
<sequence>MPEPTWFRVLRVVGLAFLVLFVVVPLYVMVTSAMKPLGDVTNTFEWIPSEVTFEPFVDMWSTIELADYFLNSVIVSVGAALVSVLLAILAAYAISRYDFRGRNAFRITVLSTQMFPGILFLLPLYLLYASLGQATGLVLYGSKLGLVITYLTFSLPFAIWMLVGYFDTIPRDLDEAALIDGAHPVTALWRVVLPAARPGIAAVFIYAFITAWGETLFASIMTDSDSRTLAVGLREYSTQTSVAWNEVMAASLTVSIPVVIGFLLLQRYLAQGLTAGAVK</sequence>
<feature type="transmembrane region" description="Helical" evidence="7">
    <location>
        <begin position="200"/>
        <end position="222"/>
    </location>
</feature>
<protein>
    <submittedName>
        <fullName evidence="9">Carbohydrate ABC transporter permease</fullName>
    </submittedName>
</protein>
<comment type="similarity">
    <text evidence="7">Belongs to the binding-protein-dependent transport system permease family.</text>
</comment>
<keyword evidence="6 7" id="KW-0472">Membrane</keyword>
<evidence type="ECO:0000256" key="3">
    <source>
        <dbReference type="ARBA" id="ARBA00022475"/>
    </source>
</evidence>
<feature type="transmembrane region" description="Helical" evidence="7">
    <location>
        <begin position="68"/>
        <end position="92"/>
    </location>
</feature>